<evidence type="ECO:0000256" key="1">
    <source>
        <dbReference type="ARBA" id="ARBA00023015"/>
    </source>
</evidence>
<dbReference type="Pfam" id="PF01022">
    <property type="entry name" value="HTH_5"/>
    <property type="match status" value="1"/>
</dbReference>
<feature type="domain" description="HTH arsR-type" evidence="4">
    <location>
        <begin position="39"/>
        <end position="136"/>
    </location>
</feature>
<dbReference type="GO" id="GO:0003700">
    <property type="term" value="F:DNA-binding transcription factor activity"/>
    <property type="evidence" value="ECO:0007669"/>
    <property type="project" value="InterPro"/>
</dbReference>
<dbReference type="OrthoDB" id="9794330at2"/>
<dbReference type="InterPro" id="IPR051011">
    <property type="entry name" value="Metal_resp_trans_reg"/>
</dbReference>
<dbReference type="PROSITE" id="PS50987">
    <property type="entry name" value="HTH_ARSR_2"/>
    <property type="match status" value="1"/>
</dbReference>
<keyword evidence="2" id="KW-0238">DNA-binding</keyword>
<dbReference type="GO" id="GO:0003677">
    <property type="term" value="F:DNA binding"/>
    <property type="evidence" value="ECO:0007669"/>
    <property type="project" value="UniProtKB-KW"/>
</dbReference>
<dbReference type="InterPro" id="IPR001845">
    <property type="entry name" value="HTH_ArsR_DNA-bd_dom"/>
</dbReference>
<evidence type="ECO:0000313" key="5">
    <source>
        <dbReference type="EMBL" id="GCE03561.1"/>
    </source>
</evidence>
<dbReference type="PANTHER" id="PTHR43132">
    <property type="entry name" value="ARSENICAL RESISTANCE OPERON REPRESSOR ARSR-RELATED"/>
    <property type="match status" value="1"/>
</dbReference>
<dbReference type="NCBIfam" id="NF033788">
    <property type="entry name" value="HTH_metalloreg"/>
    <property type="match status" value="1"/>
</dbReference>
<dbReference type="InterPro" id="IPR036390">
    <property type="entry name" value="WH_DNA-bd_sf"/>
</dbReference>
<proteinExistence type="predicted"/>
<dbReference type="InterPro" id="IPR036388">
    <property type="entry name" value="WH-like_DNA-bd_sf"/>
</dbReference>
<dbReference type="AlphaFoldDB" id="A0A401Z9L0"/>
<protein>
    <submittedName>
        <fullName evidence="5">Transcriptional regulator</fullName>
    </submittedName>
</protein>
<evidence type="ECO:0000313" key="6">
    <source>
        <dbReference type="Proteomes" id="UP000287224"/>
    </source>
</evidence>
<name>A0A401Z9L0_9CHLR</name>
<dbReference type="PRINTS" id="PR00778">
    <property type="entry name" value="HTHARSR"/>
</dbReference>
<dbReference type="InterPro" id="IPR011991">
    <property type="entry name" value="ArsR-like_HTH"/>
</dbReference>
<dbReference type="CDD" id="cd00090">
    <property type="entry name" value="HTH_ARSR"/>
    <property type="match status" value="1"/>
</dbReference>
<evidence type="ECO:0000256" key="2">
    <source>
        <dbReference type="ARBA" id="ARBA00023125"/>
    </source>
</evidence>
<keyword evidence="6" id="KW-1185">Reference proteome</keyword>
<evidence type="ECO:0000259" key="4">
    <source>
        <dbReference type="PROSITE" id="PS50987"/>
    </source>
</evidence>
<reference evidence="6" key="1">
    <citation type="submission" date="2018-12" db="EMBL/GenBank/DDBJ databases">
        <title>Tengunoibacter tsumagoiensis gen. nov., sp. nov., Dictyobacter kobayashii sp. nov., D. alpinus sp. nov., and D. joshuensis sp. nov. and description of Dictyobacteraceae fam. nov. within the order Ktedonobacterales isolated from Tengu-no-mugimeshi.</title>
        <authorList>
            <person name="Wang C.M."/>
            <person name="Zheng Y."/>
            <person name="Sakai Y."/>
            <person name="Toyoda A."/>
            <person name="Minakuchi Y."/>
            <person name="Abe K."/>
            <person name="Yokota A."/>
            <person name="Yabe S."/>
        </authorList>
    </citation>
    <scope>NUCLEOTIDE SEQUENCE [LARGE SCALE GENOMIC DNA]</scope>
    <source>
        <strain evidence="6">S-27</strain>
    </source>
</reference>
<comment type="caution">
    <text evidence="5">The sequence shown here is derived from an EMBL/GenBank/DDBJ whole genome shotgun (WGS) entry which is preliminary data.</text>
</comment>
<dbReference type="EMBL" id="BIFQ01000001">
    <property type="protein sequence ID" value="GCE03561.1"/>
    <property type="molecule type" value="Genomic_DNA"/>
</dbReference>
<dbReference type="Proteomes" id="UP000287224">
    <property type="component" value="Unassembled WGS sequence"/>
</dbReference>
<dbReference type="PANTHER" id="PTHR43132:SF6">
    <property type="entry name" value="HTH-TYPE TRANSCRIPTIONAL REPRESSOR CZRA"/>
    <property type="match status" value="1"/>
</dbReference>
<evidence type="ECO:0000256" key="3">
    <source>
        <dbReference type="ARBA" id="ARBA00023163"/>
    </source>
</evidence>
<sequence length="147" mass="16441">MAPRAAISPLNSDTALQDEVCQERVIHAEHVVEVRRHVLPAQGALQIATLFSMLSDPTRLQVLHALLCAPTGELCVCDLAAGLGRDDTTISHQLRVLRQQKVVAMRKVGRVVYYRLIDEHIRQLLLMGQDHIQEGHVSQRQLDSEVL</sequence>
<organism evidence="5 6">
    <name type="scientific">Dictyobacter aurantiacus</name>
    <dbReference type="NCBI Taxonomy" id="1936993"/>
    <lineage>
        <taxon>Bacteria</taxon>
        <taxon>Bacillati</taxon>
        <taxon>Chloroflexota</taxon>
        <taxon>Ktedonobacteria</taxon>
        <taxon>Ktedonobacterales</taxon>
        <taxon>Dictyobacteraceae</taxon>
        <taxon>Dictyobacter</taxon>
    </lineage>
</organism>
<dbReference type="RefSeq" id="WP_160145631.1">
    <property type="nucleotide sequence ID" value="NZ_BIFQ01000001.1"/>
</dbReference>
<keyword evidence="1" id="KW-0805">Transcription regulation</keyword>
<dbReference type="Gene3D" id="1.10.10.10">
    <property type="entry name" value="Winged helix-like DNA-binding domain superfamily/Winged helix DNA-binding domain"/>
    <property type="match status" value="1"/>
</dbReference>
<gene>
    <name evidence="5" type="ORF">KDAU_08900</name>
</gene>
<accession>A0A401Z9L0</accession>
<dbReference type="SMART" id="SM00418">
    <property type="entry name" value="HTH_ARSR"/>
    <property type="match status" value="1"/>
</dbReference>
<keyword evidence="3" id="KW-0804">Transcription</keyword>
<dbReference type="SUPFAM" id="SSF46785">
    <property type="entry name" value="Winged helix' DNA-binding domain"/>
    <property type="match status" value="1"/>
</dbReference>